<dbReference type="Pfam" id="PF01230">
    <property type="entry name" value="HIT"/>
    <property type="match status" value="1"/>
</dbReference>
<comment type="caution">
    <text evidence="2">The sequence shown here is derived from an EMBL/GenBank/DDBJ whole genome shotgun (WGS) entry which is preliminary data.</text>
</comment>
<keyword evidence="3" id="KW-1185">Reference proteome</keyword>
<feature type="domain" description="HIT" evidence="1">
    <location>
        <begin position="25"/>
        <end position="104"/>
    </location>
</feature>
<reference evidence="2 3" key="1">
    <citation type="submission" date="2021-03" db="EMBL/GenBank/DDBJ databases">
        <title>Sequencing the genomes of 1000 actinobacteria strains.</title>
        <authorList>
            <person name="Klenk H.-P."/>
        </authorList>
    </citation>
    <scope>NUCLEOTIDE SEQUENCE [LARGE SCALE GENOMIC DNA]</scope>
    <source>
        <strain evidence="2 3">DSM 12936</strain>
    </source>
</reference>
<dbReference type="InterPro" id="IPR036265">
    <property type="entry name" value="HIT-like_sf"/>
</dbReference>
<dbReference type="InterPro" id="IPR011146">
    <property type="entry name" value="HIT-like"/>
</dbReference>
<protein>
    <submittedName>
        <fullName evidence="2">Diadenosine tetraphosphate (Ap4A) HIT family hydrolase</fullName>
    </submittedName>
</protein>
<dbReference type="SUPFAM" id="SSF54197">
    <property type="entry name" value="HIT-like"/>
    <property type="match status" value="1"/>
</dbReference>
<name>A0ABS4ZBF7_9ACTN</name>
<accession>A0ABS4ZBF7</accession>
<dbReference type="PANTHER" id="PTHR46648">
    <property type="entry name" value="HIT FAMILY PROTEIN 1"/>
    <property type="match status" value="1"/>
</dbReference>
<dbReference type="GO" id="GO:0016787">
    <property type="term" value="F:hydrolase activity"/>
    <property type="evidence" value="ECO:0007669"/>
    <property type="project" value="UniProtKB-KW"/>
</dbReference>
<dbReference type="PANTHER" id="PTHR46648:SF1">
    <property type="entry name" value="ADENOSINE 5'-MONOPHOSPHORAMIDASE HNT1"/>
    <property type="match status" value="1"/>
</dbReference>
<proteinExistence type="predicted"/>
<dbReference type="Proteomes" id="UP000758168">
    <property type="component" value="Unassembled WGS sequence"/>
</dbReference>
<gene>
    <name evidence="2" type="ORF">JOF54_003017</name>
</gene>
<sequence length="138" mass="14982">MADDDCLICRKHRGEGPLVGPVVHVDEHVSVSHRATGALGYVFVESRRHVPYLDGLTDTEAEAFGRTTTRLARALKAELDVAYVHVLVTGHSIAHLHQHVVVQHAGTPAGQPWWQEWDGAPHGDVAALAARLGWHLAG</sequence>
<dbReference type="EMBL" id="JAGIOB010000001">
    <property type="protein sequence ID" value="MBP2418095.1"/>
    <property type="molecule type" value="Genomic_DNA"/>
</dbReference>
<evidence type="ECO:0000313" key="2">
    <source>
        <dbReference type="EMBL" id="MBP2418095.1"/>
    </source>
</evidence>
<keyword evidence="2" id="KW-0378">Hydrolase</keyword>
<dbReference type="RefSeq" id="WP_210057326.1">
    <property type="nucleotide sequence ID" value="NZ_BAAAMH010000010.1"/>
</dbReference>
<evidence type="ECO:0000259" key="1">
    <source>
        <dbReference type="Pfam" id="PF01230"/>
    </source>
</evidence>
<organism evidence="2 3">
    <name type="scientific">Microlunatus capsulatus</name>
    <dbReference type="NCBI Taxonomy" id="99117"/>
    <lineage>
        <taxon>Bacteria</taxon>
        <taxon>Bacillati</taxon>
        <taxon>Actinomycetota</taxon>
        <taxon>Actinomycetes</taxon>
        <taxon>Propionibacteriales</taxon>
        <taxon>Propionibacteriaceae</taxon>
        <taxon>Microlunatus</taxon>
    </lineage>
</organism>
<dbReference type="InterPro" id="IPR001310">
    <property type="entry name" value="Histidine_triad_HIT"/>
</dbReference>
<dbReference type="Gene3D" id="3.30.428.10">
    <property type="entry name" value="HIT-like"/>
    <property type="match status" value="1"/>
</dbReference>
<evidence type="ECO:0000313" key="3">
    <source>
        <dbReference type="Proteomes" id="UP000758168"/>
    </source>
</evidence>